<evidence type="ECO:0000313" key="1">
    <source>
        <dbReference type="EMBL" id="KAK9817273.1"/>
    </source>
</evidence>
<comment type="caution">
    <text evidence="1">The sequence shown here is derived from an EMBL/GenBank/DDBJ whole genome shotgun (WGS) entry which is preliminary data.</text>
</comment>
<accession>A0AAW1Q8C2</accession>
<name>A0AAW1Q8C2_9CHLO</name>
<proteinExistence type="predicted"/>
<dbReference type="Proteomes" id="UP001489004">
    <property type="component" value="Unassembled WGS sequence"/>
</dbReference>
<dbReference type="AlphaFoldDB" id="A0AAW1Q8C2"/>
<protein>
    <submittedName>
        <fullName evidence="1">Uncharacterized protein</fullName>
    </submittedName>
</protein>
<evidence type="ECO:0000313" key="2">
    <source>
        <dbReference type="Proteomes" id="UP001489004"/>
    </source>
</evidence>
<keyword evidence="2" id="KW-1185">Reference proteome</keyword>
<sequence>MYLSSSVVLICFKMCPQFVLHPVLGNYRYYHPGDNLPITRGIVVARSHRPAQAQEVAASTNHHTEVPISLQSKQPVLQTCQAPGAGILAAPWSPAGHCLAPVGQPSWSIASLMPAFFRHSHGFRQAGRQGSPGSATCCQAANAAGVTSPNAKLLCGMAGILGSTRGPSQATQHA</sequence>
<reference evidence="1 2" key="1">
    <citation type="journal article" date="2024" name="Nat. Commun.">
        <title>Phylogenomics reveals the evolutionary origins of lichenization in chlorophyte algae.</title>
        <authorList>
            <person name="Puginier C."/>
            <person name="Libourel C."/>
            <person name="Otte J."/>
            <person name="Skaloud P."/>
            <person name="Haon M."/>
            <person name="Grisel S."/>
            <person name="Petersen M."/>
            <person name="Berrin J.G."/>
            <person name="Delaux P.M."/>
            <person name="Dal Grande F."/>
            <person name="Keller J."/>
        </authorList>
    </citation>
    <scope>NUCLEOTIDE SEQUENCE [LARGE SCALE GENOMIC DNA]</scope>
    <source>
        <strain evidence="1 2">SAG 2043</strain>
    </source>
</reference>
<organism evidence="1 2">
    <name type="scientific">[Myrmecia] bisecta</name>
    <dbReference type="NCBI Taxonomy" id="41462"/>
    <lineage>
        <taxon>Eukaryota</taxon>
        <taxon>Viridiplantae</taxon>
        <taxon>Chlorophyta</taxon>
        <taxon>core chlorophytes</taxon>
        <taxon>Trebouxiophyceae</taxon>
        <taxon>Trebouxiales</taxon>
        <taxon>Trebouxiaceae</taxon>
        <taxon>Myrmecia</taxon>
    </lineage>
</organism>
<dbReference type="EMBL" id="JALJOR010000005">
    <property type="protein sequence ID" value="KAK9817273.1"/>
    <property type="molecule type" value="Genomic_DNA"/>
</dbReference>
<gene>
    <name evidence="1" type="ORF">WJX72_012128</name>
</gene>